<evidence type="ECO:0000313" key="3">
    <source>
        <dbReference type="Proteomes" id="UP001161405"/>
    </source>
</evidence>
<dbReference type="EMBL" id="BSNI01000002">
    <property type="protein sequence ID" value="GLQ16882.1"/>
    <property type="molecule type" value="Genomic_DNA"/>
</dbReference>
<dbReference type="InterPro" id="IPR005025">
    <property type="entry name" value="FMN_Rdtase-like_dom"/>
</dbReference>
<dbReference type="InterPro" id="IPR029039">
    <property type="entry name" value="Flavoprotein-like_sf"/>
</dbReference>
<dbReference type="InterPro" id="IPR050712">
    <property type="entry name" value="NAD(P)H-dep_reductase"/>
</dbReference>
<dbReference type="RefSeq" id="WP_284362662.1">
    <property type="nucleotide sequence ID" value="NZ_BSNI01000002.1"/>
</dbReference>
<evidence type="ECO:0000313" key="2">
    <source>
        <dbReference type="EMBL" id="GLQ16882.1"/>
    </source>
</evidence>
<proteinExistence type="predicted"/>
<evidence type="ECO:0000259" key="1">
    <source>
        <dbReference type="Pfam" id="PF03358"/>
    </source>
</evidence>
<feature type="domain" description="NADPH-dependent FMN reductase-like" evidence="1">
    <location>
        <begin position="2"/>
        <end position="148"/>
    </location>
</feature>
<keyword evidence="3" id="KW-1185">Reference proteome</keyword>
<dbReference type="PANTHER" id="PTHR30543:SF21">
    <property type="entry name" value="NAD(P)H-DEPENDENT FMN REDUCTASE LOT6"/>
    <property type="match status" value="1"/>
</dbReference>
<dbReference type="PANTHER" id="PTHR30543">
    <property type="entry name" value="CHROMATE REDUCTASE"/>
    <property type="match status" value="1"/>
</dbReference>
<sequence length="180" mass="19388">MTKILAISGSIRKDSFNAKLAHMMVRHLRARGADAAYLDLSNFEMPLFNEDLLREEQPKCALELANLLAQADAVFIASPEYNGSLTPLLKNTIDWVHHQKLGAFAKATFGIGSVSSGSLAGIMALSHLRDVLSKVGALIAPTALGVGMAARAFNESDELADQRVAARAEALVNELMTLKR</sequence>
<organism evidence="2 3">
    <name type="scientific">Maritalea porphyrae</name>
    <dbReference type="NCBI Taxonomy" id="880732"/>
    <lineage>
        <taxon>Bacteria</taxon>
        <taxon>Pseudomonadati</taxon>
        <taxon>Pseudomonadota</taxon>
        <taxon>Alphaproteobacteria</taxon>
        <taxon>Hyphomicrobiales</taxon>
        <taxon>Devosiaceae</taxon>
        <taxon>Maritalea</taxon>
    </lineage>
</organism>
<dbReference type="Proteomes" id="UP001161405">
    <property type="component" value="Unassembled WGS sequence"/>
</dbReference>
<reference evidence="2" key="1">
    <citation type="journal article" date="2014" name="Int. J. Syst. Evol. Microbiol.">
        <title>Complete genome of a new Firmicutes species belonging to the dominant human colonic microbiota ('Ruminococcus bicirculans') reveals two chromosomes and a selective capacity to utilize plant glucans.</title>
        <authorList>
            <consortium name="NISC Comparative Sequencing Program"/>
            <person name="Wegmann U."/>
            <person name="Louis P."/>
            <person name="Goesmann A."/>
            <person name="Henrissat B."/>
            <person name="Duncan S.H."/>
            <person name="Flint H.J."/>
        </authorList>
    </citation>
    <scope>NUCLEOTIDE SEQUENCE</scope>
    <source>
        <strain evidence="2">NBRC 107169</strain>
    </source>
</reference>
<dbReference type="Gene3D" id="3.40.50.360">
    <property type="match status" value="1"/>
</dbReference>
<protein>
    <submittedName>
        <fullName evidence="2">FMN reductase</fullName>
    </submittedName>
</protein>
<comment type="caution">
    <text evidence="2">The sequence shown here is derived from an EMBL/GenBank/DDBJ whole genome shotgun (WGS) entry which is preliminary data.</text>
</comment>
<gene>
    <name evidence="2" type="ORF">GCM10007879_11310</name>
</gene>
<dbReference type="Pfam" id="PF03358">
    <property type="entry name" value="FMN_red"/>
    <property type="match status" value="1"/>
</dbReference>
<accession>A0ABQ5USF1</accession>
<name>A0ABQ5USF1_9HYPH</name>
<dbReference type="SUPFAM" id="SSF52218">
    <property type="entry name" value="Flavoproteins"/>
    <property type="match status" value="1"/>
</dbReference>
<reference evidence="2" key="2">
    <citation type="submission" date="2023-01" db="EMBL/GenBank/DDBJ databases">
        <title>Draft genome sequence of Maritalea porphyrae strain NBRC 107169.</title>
        <authorList>
            <person name="Sun Q."/>
            <person name="Mori K."/>
        </authorList>
    </citation>
    <scope>NUCLEOTIDE SEQUENCE</scope>
    <source>
        <strain evidence="2">NBRC 107169</strain>
    </source>
</reference>